<feature type="chain" id="PRO_5034788193" description="Peroxidase" evidence="12">
    <location>
        <begin position="18"/>
        <end position="319"/>
    </location>
</feature>
<dbReference type="Gene3D" id="1.10.520.10">
    <property type="match status" value="1"/>
</dbReference>
<dbReference type="RefSeq" id="XP_045261977.1">
    <property type="nucleotide sequence ID" value="XM_045400326.1"/>
</dbReference>
<comment type="similarity">
    <text evidence="1 12">Belongs to the peroxidase family. Ligninase subfamily.</text>
</comment>
<evidence type="ECO:0000313" key="16">
    <source>
        <dbReference type="Proteomes" id="UP000613401"/>
    </source>
</evidence>
<evidence type="ECO:0000259" key="14">
    <source>
        <dbReference type="PROSITE" id="PS50873"/>
    </source>
</evidence>
<dbReference type="Gene3D" id="1.10.420.10">
    <property type="entry name" value="Peroxidase, domain 2"/>
    <property type="match status" value="1"/>
</dbReference>
<feature type="site" description="Transition state stabilizer" evidence="10">
    <location>
        <position position="76"/>
    </location>
</feature>
<reference evidence="15" key="2">
    <citation type="submission" date="2020-03" db="EMBL/GenBank/DDBJ databases">
        <authorList>
            <person name="Fu F.-F."/>
            <person name="Chen J."/>
        </authorList>
    </citation>
    <scope>NUCLEOTIDE SEQUENCE</scope>
    <source>
        <strain evidence="15">Lc1</strain>
    </source>
</reference>
<dbReference type="GO" id="GO:0046872">
    <property type="term" value="F:metal ion binding"/>
    <property type="evidence" value="ECO:0007669"/>
    <property type="project" value="UniProtKB-UniRule"/>
</dbReference>
<comment type="cofactor">
    <cofactor evidence="9">
        <name>heme b</name>
        <dbReference type="ChEBI" id="CHEBI:60344"/>
    </cofactor>
    <text evidence="9">Binds 1 heme b (iron(II)-protoporphyrin IX) group per subunit.</text>
</comment>
<dbReference type="InterPro" id="IPR010255">
    <property type="entry name" value="Haem_peroxidase_sf"/>
</dbReference>
<evidence type="ECO:0000256" key="13">
    <source>
        <dbReference type="SAM" id="MobiDB-lite"/>
    </source>
</evidence>
<feature type="binding site" evidence="9">
    <location>
        <position position="96"/>
    </location>
    <ligand>
        <name>Ca(2+)</name>
        <dbReference type="ChEBI" id="CHEBI:29108"/>
        <label>1</label>
    </ligand>
</feature>
<keyword evidence="3 9" id="KW-0349">Heme</keyword>
<reference evidence="15" key="1">
    <citation type="journal article" date="2020" name="Phytopathology">
        <title>Genome sequence and comparative analysis of Colletotrichum gloeosporioides isolated from Liriodendron leaves.</title>
        <authorList>
            <person name="Fu F.F."/>
            <person name="Hao Z."/>
            <person name="Wang P."/>
            <person name="Lu Y."/>
            <person name="Xue L.J."/>
            <person name="Wei G."/>
            <person name="Tian Y."/>
            <person name="Baishi H."/>
            <person name="Xu H."/>
            <person name="Shi J."/>
            <person name="Cheng T."/>
            <person name="Wang G."/>
            <person name="Yi Y."/>
            <person name="Chen J."/>
        </authorList>
    </citation>
    <scope>NUCLEOTIDE SEQUENCE</scope>
    <source>
        <strain evidence="15">Lc1</strain>
    </source>
</reference>
<keyword evidence="12" id="KW-0732">Signal</keyword>
<keyword evidence="6 9" id="KW-0408">Iron</keyword>
<feature type="binding site" evidence="9">
    <location>
        <position position="81"/>
    </location>
    <ligand>
        <name>Ca(2+)</name>
        <dbReference type="ChEBI" id="CHEBI:29108"/>
        <label>1</label>
    </ligand>
</feature>
<sequence>MHASLYLLTSFLALTSAATVDLAPRKGGSDDSGSGSSGKGSSGSNTCSVWTKVNKDLNTRFMAGDQCNDLARAAIRAIFHDCGSWDTTQGFSGGCDGSLILGKSSSAGDPDELFRNENRGLQNIAKVLQDMATQYGTSVADMIVFAGNAAIFLCPGGPKVKTFVGRKDSTANAKPGGLPDVFASASDLFALFQAKGYSAEDLAALLGAHSTSTQNFVDPSQKNASQDSTPGKWDVNYYAETYNYASQAAPKTAPPGVFVFPSDEKLATDTKTDVAAKFQGFIGQQNKWASSFSGAMEKMALFGNDKRTMTDCTDSIARV</sequence>
<accession>A0A8H4FHU2</accession>
<evidence type="ECO:0000256" key="5">
    <source>
        <dbReference type="ARBA" id="ARBA00023002"/>
    </source>
</evidence>
<dbReference type="PROSITE" id="PS50873">
    <property type="entry name" value="PEROXIDASE_4"/>
    <property type="match status" value="1"/>
</dbReference>
<evidence type="ECO:0000256" key="12">
    <source>
        <dbReference type="RuleBase" id="RU363051"/>
    </source>
</evidence>
<feature type="binding site" evidence="9">
    <location>
        <position position="227"/>
    </location>
    <ligand>
        <name>Ca(2+)</name>
        <dbReference type="ChEBI" id="CHEBI:29108"/>
        <label>2</label>
    </ligand>
</feature>
<evidence type="ECO:0000256" key="6">
    <source>
        <dbReference type="ARBA" id="ARBA00023004"/>
    </source>
</evidence>
<dbReference type="InterPro" id="IPR030476">
    <property type="entry name" value="Pentaxin_CS"/>
</dbReference>
<dbReference type="PANTHER" id="PTHR31356:SF66">
    <property type="entry name" value="CATALASE-PEROXIDASE"/>
    <property type="match status" value="1"/>
</dbReference>
<feature type="domain" description="Plant heme peroxidase family profile" evidence="14">
    <location>
        <begin position="70"/>
        <end position="316"/>
    </location>
</feature>
<evidence type="ECO:0000256" key="1">
    <source>
        <dbReference type="ARBA" id="ARBA00006089"/>
    </source>
</evidence>
<keyword evidence="11" id="KW-1015">Disulfide bond</keyword>
<feature type="region of interest" description="Disordered" evidence="13">
    <location>
        <begin position="23"/>
        <end position="46"/>
    </location>
</feature>
<gene>
    <name evidence="15" type="ORF">GCG54_00000185</name>
</gene>
<feature type="disulfide bond" evidence="11">
    <location>
        <begin position="47"/>
        <end position="312"/>
    </location>
</feature>
<keyword evidence="7" id="KW-0325">Glycoprotein</keyword>
<keyword evidence="16" id="KW-1185">Reference proteome</keyword>
<feature type="binding site" evidence="9">
    <location>
        <position position="210"/>
    </location>
    <ligand>
        <name>Ca(2+)</name>
        <dbReference type="ChEBI" id="CHEBI:29108"/>
        <label>2</label>
    </ligand>
</feature>
<evidence type="ECO:0000313" key="15">
    <source>
        <dbReference type="EMBL" id="KAF3802818.1"/>
    </source>
</evidence>
<evidence type="ECO:0000256" key="11">
    <source>
        <dbReference type="PIRSR" id="PIRSR601621-4"/>
    </source>
</evidence>
<evidence type="ECO:0000256" key="9">
    <source>
        <dbReference type="PIRSR" id="PIRSR601621-2"/>
    </source>
</evidence>
<dbReference type="InterPro" id="IPR044831">
    <property type="entry name" value="Ccp1-like"/>
</dbReference>
<dbReference type="PROSITE" id="PS00289">
    <property type="entry name" value="PTX_1"/>
    <property type="match status" value="1"/>
</dbReference>
<dbReference type="GO" id="GO:0000302">
    <property type="term" value="P:response to reactive oxygen species"/>
    <property type="evidence" value="ECO:0007669"/>
    <property type="project" value="TreeGrafter"/>
</dbReference>
<dbReference type="OMA" id="WDVKYYS"/>
<evidence type="ECO:0000256" key="3">
    <source>
        <dbReference type="ARBA" id="ARBA00022617"/>
    </source>
</evidence>
<feature type="binding site" evidence="9">
    <location>
        <position position="94"/>
    </location>
    <ligand>
        <name>Ca(2+)</name>
        <dbReference type="ChEBI" id="CHEBI:29108"/>
        <label>1</label>
    </ligand>
</feature>
<dbReference type="GO" id="GO:0020037">
    <property type="term" value="F:heme binding"/>
    <property type="evidence" value="ECO:0007669"/>
    <property type="project" value="UniProtKB-UniRule"/>
</dbReference>
<evidence type="ECO:0000256" key="8">
    <source>
        <dbReference type="PIRSR" id="PIRSR601621-1"/>
    </source>
</evidence>
<protein>
    <recommendedName>
        <fullName evidence="12">Peroxidase</fullName>
        <ecNumber evidence="12">1.11.1.-</ecNumber>
    </recommendedName>
</protein>
<feature type="binding site" evidence="9">
    <location>
        <position position="234"/>
    </location>
    <ligand>
        <name>Ca(2+)</name>
        <dbReference type="ChEBI" id="CHEBI:29108"/>
        <label>2</label>
    </ligand>
</feature>
<name>A0A8H4FHU2_COLGL</name>
<keyword evidence="2 12" id="KW-0575">Peroxidase</keyword>
<dbReference type="PROSITE" id="PS00436">
    <property type="entry name" value="PEROXIDASE_2"/>
    <property type="match status" value="1"/>
</dbReference>
<feature type="disulfide bond" evidence="11">
    <location>
        <begin position="67"/>
        <end position="154"/>
    </location>
</feature>
<dbReference type="EMBL" id="WVTB01000059">
    <property type="protein sequence ID" value="KAF3802818.1"/>
    <property type="molecule type" value="Genomic_DNA"/>
</dbReference>
<dbReference type="GO" id="GO:0042744">
    <property type="term" value="P:hydrogen peroxide catabolic process"/>
    <property type="evidence" value="ECO:0007669"/>
    <property type="project" value="TreeGrafter"/>
</dbReference>
<dbReference type="InterPro" id="IPR019794">
    <property type="entry name" value="Peroxidases_AS"/>
</dbReference>
<dbReference type="GeneID" id="69007358"/>
<feature type="signal peptide" evidence="12">
    <location>
        <begin position="1"/>
        <end position="17"/>
    </location>
</feature>
<dbReference type="EC" id="1.11.1.-" evidence="12"/>
<comment type="cofactor">
    <cofactor evidence="9 12">
        <name>Ca(2+)</name>
        <dbReference type="ChEBI" id="CHEBI:29108"/>
    </cofactor>
    <text evidence="9 12">Binds 2 calcium ions per subunit.</text>
</comment>
<dbReference type="Proteomes" id="UP000613401">
    <property type="component" value="Unassembled WGS sequence"/>
</dbReference>
<keyword evidence="5 12" id="KW-0560">Oxidoreductase</keyword>
<dbReference type="GO" id="GO:0034599">
    <property type="term" value="P:cellular response to oxidative stress"/>
    <property type="evidence" value="ECO:0007669"/>
    <property type="project" value="InterPro"/>
</dbReference>
<keyword evidence="9 12" id="KW-0106">Calcium</keyword>
<dbReference type="PRINTS" id="PR00458">
    <property type="entry name" value="PEROXIDASE"/>
</dbReference>
<dbReference type="PANTHER" id="PTHR31356">
    <property type="entry name" value="THYLAKOID LUMENAL 29 KDA PROTEIN, CHLOROPLASTIC-RELATED"/>
    <property type="match status" value="1"/>
</dbReference>
<proteinExistence type="inferred from homology"/>
<dbReference type="InterPro" id="IPR002016">
    <property type="entry name" value="Haem_peroxidase"/>
</dbReference>
<feature type="active site" description="Proton acceptor" evidence="8">
    <location>
        <position position="80"/>
    </location>
</feature>
<dbReference type="Pfam" id="PF00141">
    <property type="entry name" value="peroxidase"/>
    <property type="match status" value="1"/>
</dbReference>
<organism evidence="15 16">
    <name type="scientific">Colletotrichum gloeosporioides</name>
    <name type="common">Anthracnose fungus</name>
    <name type="synonym">Glomerella cingulata</name>
    <dbReference type="NCBI Taxonomy" id="474922"/>
    <lineage>
        <taxon>Eukaryota</taxon>
        <taxon>Fungi</taxon>
        <taxon>Dikarya</taxon>
        <taxon>Ascomycota</taxon>
        <taxon>Pezizomycotina</taxon>
        <taxon>Sordariomycetes</taxon>
        <taxon>Hypocreomycetidae</taxon>
        <taxon>Glomerellales</taxon>
        <taxon>Glomerellaceae</taxon>
        <taxon>Colletotrichum</taxon>
        <taxon>Colletotrichum gloeosporioides species complex</taxon>
    </lineage>
</organism>
<feature type="binding site" evidence="9">
    <location>
        <position position="229"/>
    </location>
    <ligand>
        <name>Ca(2+)</name>
        <dbReference type="ChEBI" id="CHEBI:29108"/>
        <label>2</label>
    </ligand>
</feature>
<keyword evidence="4 9" id="KW-0479">Metal-binding</keyword>
<evidence type="ECO:0000256" key="4">
    <source>
        <dbReference type="ARBA" id="ARBA00022723"/>
    </source>
</evidence>
<dbReference type="SUPFAM" id="SSF48113">
    <property type="entry name" value="Heme-dependent peroxidases"/>
    <property type="match status" value="1"/>
</dbReference>
<evidence type="ECO:0000256" key="10">
    <source>
        <dbReference type="PIRSR" id="PIRSR601621-3"/>
    </source>
</evidence>
<dbReference type="PRINTS" id="PR00462">
    <property type="entry name" value="LIGNINASE"/>
</dbReference>
<evidence type="ECO:0000256" key="7">
    <source>
        <dbReference type="ARBA" id="ARBA00023180"/>
    </source>
</evidence>
<feature type="binding site" evidence="9">
    <location>
        <position position="98"/>
    </location>
    <ligand>
        <name>Ca(2+)</name>
        <dbReference type="ChEBI" id="CHEBI:29108"/>
        <label>1</label>
    </ligand>
</feature>
<feature type="binding site" description="axial binding residue" evidence="9">
    <location>
        <position position="209"/>
    </location>
    <ligand>
        <name>heme b</name>
        <dbReference type="ChEBI" id="CHEBI:60344"/>
    </ligand>
    <ligandPart>
        <name>Fe</name>
        <dbReference type="ChEBI" id="CHEBI:18248"/>
    </ligandPart>
</feature>
<comment type="caution">
    <text evidence="15">The sequence shown here is derived from an EMBL/GenBank/DDBJ whole genome shotgun (WGS) entry which is preliminary data.</text>
</comment>
<dbReference type="AlphaFoldDB" id="A0A8H4FHU2"/>
<dbReference type="InterPro" id="IPR001621">
    <property type="entry name" value="Ligninase"/>
</dbReference>
<dbReference type="GO" id="GO:0004601">
    <property type="term" value="F:peroxidase activity"/>
    <property type="evidence" value="ECO:0007669"/>
    <property type="project" value="UniProtKB-KW"/>
</dbReference>
<evidence type="ECO:0000256" key="2">
    <source>
        <dbReference type="ARBA" id="ARBA00022559"/>
    </source>
</evidence>